<dbReference type="AlphaFoldDB" id="A0A1N7B9A4"/>
<dbReference type="PANTHER" id="PTHR30289:SF1">
    <property type="entry name" value="PEBP (PHOSPHATIDYLETHANOLAMINE-BINDING PROTEIN) FAMILY PROTEIN"/>
    <property type="match status" value="1"/>
</dbReference>
<name>A0A1N7B9A4_9FIRM</name>
<proteinExistence type="predicted"/>
<dbReference type="NCBIfam" id="TIGR00481">
    <property type="entry name" value="YbhB/YbcL family Raf kinase inhibitor-like protein"/>
    <property type="match status" value="1"/>
</dbReference>
<accession>A0A1N7B9A4</accession>
<dbReference type="PANTHER" id="PTHR30289">
    <property type="entry name" value="UNCHARACTERIZED PROTEIN YBCL-RELATED"/>
    <property type="match status" value="1"/>
</dbReference>
<gene>
    <name evidence="1" type="ORF">SAMN05421834_12918</name>
</gene>
<dbReference type="InterPro" id="IPR005247">
    <property type="entry name" value="YbhB_YbcL/LppC-like"/>
</dbReference>
<dbReference type="CDD" id="cd00865">
    <property type="entry name" value="PEBP_bact_arch"/>
    <property type="match status" value="1"/>
</dbReference>
<organism evidence="1 2">
    <name type="scientific">Halanaerobium kushneri</name>
    <dbReference type="NCBI Taxonomy" id="56779"/>
    <lineage>
        <taxon>Bacteria</taxon>
        <taxon>Bacillati</taxon>
        <taxon>Bacillota</taxon>
        <taxon>Clostridia</taxon>
        <taxon>Halanaerobiales</taxon>
        <taxon>Halanaerobiaceae</taxon>
        <taxon>Halanaerobium</taxon>
    </lineage>
</organism>
<dbReference type="Pfam" id="PF01161">
    <property type="entry name" value="PBP"/>
    <property type="match status" value="1"/>
</dbReference>
<evidence type="ECO:0000313" key="2">
    <source>
        <dbReference type="Proteomes" id="UP000185669"/>
    </source>
</evidence>
<evidence type="ECO:0008006" key="3">
    <source>
        <dbReference type="Google" id="ProtNLM"/>
    </source>
</evidence>
<dbReference type="OrthoDB" id="9797506at2"/>
<dbReference type="EMBL" id="FTNC01000029">
    <property type="protein sequence ID" value="SIR47878.1"/>
    <property type="molecule type" value="Genomic_DNA"/>
</dbReference>
<keyword evidence="2" id="KW-1185">Reference proteome</keyword>
<dbReference type="STRING" id="56779.SAMN05421834_12918"/>
<dbReference type="InterPro" id="IPR036610">
    <property type="entry name" value="PEBP-like_sf"/>
</dbReference>
<evidence type="ECO:0000313" key="1">
    <source>
        <dbReference type="EMBL" id="SIR47878.1"/>
    </source>
</evidence>
<dbReference type="SUPFAM" id="SSF49777">
    <property type="entry name" value="PEBP-like"/>
    <property type="match status" value="1"/>
</dbReference>
<protein>
    <recommendedName>
        <fullName evidence="3">Phospholipid-binding protein, PBP family</fullName>
    </recommendedName>
</protein>
<sequence length="155" mass="17347">MEKELLIKSAFEDGGFIPEEYTADGRDISPPLIIENVPSDAKTLAVIVDDPDAPNGNFTHWLIWNIPADISEISKNIERKEKVKELNGATQGKNDFNELGYRGPAPPSGVHTYRFYVYALDDQLELKTGADKETLLKTMEGHVLQKAVLKAKYTR</sequence>
<dbReference type="RefSeq" id="WP_076545981.1">
    <property type="nucleotide sequence ID" value="NZ_FTNC01000029.1"/>
</dbReference>
<dbReference type="Gene3D" id="3.90.280.10">
    <property type="entry name" value="PEBP-like"/>
    <property type="match status" value="1"/>
</dbReference>
<dbReference type="InterPro" id="IPR008914">
    <property type="entry name" value="PEBP"/>
</dbReference>
<dbReference type="Proteomes" id="UP000185669">
    <property type="component" value="Unassembled WGS sequence"/>
</dbReference>
<reference evidence="2" key="1">
    <citation type="submission" date="2017-01" db="EMBL/GenBank/DDBJ databases">
        <authorList>
            <person name="Varghese N."/>
            <person name="Submissions S."/>
        </authorList>
    </citation>
    <scope>NUCLEOTIDE SEQUENCE [LARGE SCALE GENOMIC DNA]</scope>
    <source>
        <strain evidence="2">ATCC 700103</strain>
    </source>
</reference>